<dbReference type="GO" id="GO:0005524">
    <property type="term" value="F:ATP binding"/>
    <property type="evidence" value="ECO:0007669"/>
    <property type="project" value="UniProtKB-UniRule"/>
</dbReference>
<comment type="function">
    <text evidence="4">Component of the post-replicative DNA mismatch repair system (MMR).</text>
</comment>
<dbReference type="Pfam" id="PF05188">
    <property type="entry name" value="MutS_II"/>
    <property type="match status" value="1"/>
</dbReference>
<keyword evidence="9" id="KW-1185">Reference proteome</keyword>
<dbReference type="GO" id="GO:0032301">
    <property type="term" value="C:MutSalpha complex"/>
    <property type="evidence" value="ECO:0007669"/>
    <property type="project" value="TreeGrafter"/>
</dbReference>
<feature type="region of interest" description="Disordered" evidence="5">
    <location>
        <begin position="744"/>
        <end position="771"/>
    </location>
</feature>
<dbReference type="PANTHER" id="PTHR11361">
    <property type="entry name" value="DNA MISMATCH REPAIR PROTEIN MUTS FAMILY MEMBER"/>
    <property type="match status" value="1"/>
</dbReference>
<dbReference type="SMART" id="SM00533">
    <property type="entry name" value="MUTSd"/>
    <property type="match status" value="1"/>
</dbReference>
<evidence type="ECO:0000313" key="9">
    <source>
        <dbReference type="Proteomes" id="UP000515908"/>
    </source>
</evidence>
<dbReference type="Pfam" id="PF05192">
    <property type="entry name" value="MutS_III"/>
    <property type="match status" value="1"/>
</dbReference>
<dbReference type="EMBL" id="LR877153">
    <property type="protein sequence ID" value="CAD2217650.1"/>
    <property type="molecule type" value="Genomic_DNA"/>
</dbReference>
<dbReference type="InterPro" id="IPR027417">
    <property type="entry name" value="P-loop_NTPase"/>
</dbReference>
<dbReference type="InterPro" id="IPR017261">
    <property type="entry name" value="DNA_mismatch_repair_MutS/MSH"/>
</dbReference>
<dbReference type="Gene3D" id="1.10.1420.10">
    <property type="match status" value="1"/>
</dbReference>
<dbReference type="SMART" id="SM00534">
    <property type="entry name" value="MUTSac"/>
    <property type="match status" value="1"/>
</dbReference>
<evidence type="ECO:0000313" key="8">
    <source>
        <dbReference type="EMBL" id="CAD2217650.1"/>
    </source>
</evidence>
<keyword evidence="2 4" id="KW-0067">ATP-binding</keyword>
<dbReference type="SUPFAM" id="SSF48334">
    <property type="entry name" value="DNA repair protein MutS, domain III"/>
    <property type="match status" value="1"/>
</dbReference>
<dbReference type="InterPro" id="IPR036678">
    <property type="entry name" value="MutS_con_dom_sf"/>
</dbReference>
<dbReference type="InterPro" id="IPR036187">
    <property type="entry name" value="DNA_mismatch_repair_MutS_sf"/>
</dbReference>
<evidence type="ECO:0000256" key="1">
    <source>
        <dbReference type="ARBA" id="ARBA00022741"/>
    </source>
</evidence>
<dbReference type="Gene3D" id="3.40.50.300">
    <property type="entry name" value="P-loop containing nucleotide triphosphate hydrolases"/>
    <property type="match status" value="1"/>
</dbReference>
<protein>
    <recommendedName>
        <fullName evidence="4">DNA mismatch repair protein</fullName>
    </recommendedName>
</protein>
<dbReference type="InterPro" id="IPR000432">
    <property type="entry name" value="DNA_mismatch_repair_MutS_C"/>
</dbReference>
<sequence>MFPQMNFGHGAYPFHFNHDHNGRTPYGDVYTMNEAPPFVPYPHVMNRNGPITPYSASFFPGMEKGEGGKPFQKTEDTISASAQHINRHPHLSSRNSGKLLYLSTISSNFSKGRRNANGRFPAEVDHNSRSGNSHFSENAYVASVIHNGKREVGVCFIVFPSLAVQLMQYGDSSSFTKTIHALCTYKPLEVLVVGSQHSENAQTGDLLTQTLLRNFEEEISFTAIQRKYYNSEAGIEKMRFLKSNQSNRSSSLNDDYYLSYAAFNALIEYLEDVNSINFANHSLLIKNLNMENFCFLSRQSAKCLHVIAETSQQRTANNNGKISSSRHNNARGGESQLGRVNYSKKTSRNGRESEREHVGSTVDGIMRRRNRQADSGQHMGQFLSDINDGGRSGTLQLQALIHTLQSYTITHAGRRLLRSTVLQPIKDKCTLRLRLDVVDYFLKTHNNGRFESASPWLKRKGGDTIFTKVQYYLQQMSFVDFDRLISQFSQVSVEGDGTDLFDGIPLAKKQLMLRNVMELFRLFRVIAELQSYLESVLPSSEEVMNGEGGAADVDWNDNDELNFFAEATRQESSPEKPLLLLTLLGTIKRCDIDRLTRQMSDYLDVNLLNAAGTNNGNGIFQKLQAFFIVRSVLDDQGVGAKNEDALDVSRNYFTLKIEEITNYLFFLKNNFYCSPITSLKLELDSDKFYCFSYKYEEDTKTNHINPEVLSSRGSNEVKADLFKYKYAGGSHNMLYMQSLMNNAQENRERDEDDERPSGHQNSEQPFFLQPAPQRCPETANLEGAGAKRGKNRWQTKKKVFCTTERLETLCGHAKHFAENIIAEELKKILPLFQQIKANISYLQALGEALSLLDMLASFTEYSLLFNAVRPQFDNQMPGHVLRDFVHPSMVVKQAGNANFCVPNTIFWQDERGDKDDTKEKLILTLSGSNNSGKTTLLRMVSQIQILCQIGCFIPLLNRGDEDSNHVVLFDKICGHLMCDSLPQIETSSFRRELLELADMMKELDEMEDSNALLLFDELGRSTNTRESFTLCCAVMRYIIEKQKQNHAARGDEEEEGAMKRRSNVFLGVFSTHFKSLIQLSGVFAEIDNFYFELMCNEKHDENHGKNGTTKITVSHQLCHGVGEVNKSNVNYGLHLAKHLGLPSLIVDNAFKLLSKTEKKGS</sequence>
<keyword evidence="4" id="KW-0227">DNA damage</keyword>
<organism evidence="8 9">
    <name type="scientific">Angomonas deanei</name>
    <dbReference type="NCBI Taxonomy" id="59799"/>
    <lineage>
        <taxon>Eukaryota</taxon>
        <taxon>Discoba</taxon>
        <taxon>Euglenozoa</taxon>
        <taxon>Kinetoplastea</taxon>
        <taxon>Metakinetoplastina</taxon>
        <taxon>Trypanosomatida</taxon>
        <taxon>Trypanosomatidae</taxon>
        <taxon>Strigomonadinae</taxon>
        <taxon>Angomonas</taxon>
    </lineage>
</organism>
<dbReference type="Proteomes" id="UP000515908">
    <property type="component" value="Chromosome 09"/>
</dbReference>
<keyword evidence="1 4" id="KW-0547">Nucleotide-binding</keyword>
<gene>
    <name evidence="8" type="ORF">ADEAN_000512900</name>
</gene>
<reference evidence="8 9" key="1">
    <citation type="submission" date="2020-08" db="EMBL/GenBank/DDBJ databases">
        <authorList>
            <person name="Newling K."/>
            <person name="Davey J."/>
            <person name="Forrester S."/>
        </authorList>
    </citation>
    <scope>NUCLEOTIDE SEQUENCE [LARGE SCALE GENOMIC DNA]</scope>
    <source>
        <strain evidence="9">Crithidia deanei Carvalho (ATCC PRA-265)</strain>
    </source>
</reference>
<feature type="region of interest" description="Disordered" evidence="5">
    <location>
        <begin position="314"/>
        <end position="359"/>
    </location>
</feature>
<comment type="similarity">
    <text evidence="4">Belongs to the DNA mismatch repair MutS family.</text>
</comment>
<proteinExistence type="inferred from homology"/>
<accession>A0A7G2CCV0</accession>
<evidence type="ECO:0000256" key="4">
    <source>
        <dbReference type="PIRNR" id="PIRNR037677"/>
    </source>
</evidence>
<dbReference type="GO" id="GO:0030983">
    <property type="term" value="F:mismatched DNA binding"/>
    <property type="evidence" value="ECO:0007669"/>
    <property type="project" value="UniProtKB-UniRule"/>
</dbReference>
<feature type="domain" description="DNA mismatch repair protein MutS core" evidence="6">
    <location>
        <begin position="395"/>
        <end position="893"/>
    </location>
</feature>
<dbReference type="VEuPathDB" id="TriTrypDB:ADEAN_000512900"/>
<feature type="domain" description="DNA mismatch repair proteins mutS family" evidence="7">
    <location>
        <begin position="918"/>
        <end position="1154"/>
    </location>
</feature>
<evidence type="ECO:0000256" key="3">
    <source>
        <dbReference type="ARBA" id="ARBA00023125"/>
    </source>
</evidence>
<evidence type="ECO:0000256" key="5">
    <source>
        <dbReference type="SAM" id="MobiDB-lite"/>
    </source>
</evidence>
<dbReference type="GO" id="GO:0140664">
    <property type="term" value="F:ATP-dependent DNA damage sensor activity"/>
    <property type="evidence" value="ECO:0007669"/>
    <property type="project" value="InterPro"/>
</dbReference>
<evidence type="ECO:0000259" key="7">
    <source>
        <dbReference type="SMART" id="SM00534"/>
    </source>
</evidence>
<dbReference type="InterPro" id="IPR045076">
    <property type="entry name" value="MutS"/>
</dbReference>
<name>A0A7G2CCV0_9TRYP</name>
<dbReference type="PANTHER" id="PTHR11361:SF139">
    <property type="entry name" value="REPAIR PROTEIN, PUTATIVE-RELATED"/>
    <property type="match status" value="1"/>
</dbReference>
<dbReference type="Gene3D" id="3.30.420.110">
    <property type="entry name" value="MutS, connector domain"/>
    <property type="match status" value="1"/>
</dbReference>
<feature type="compositionally biased region" description="Basic and acidic residues" evidence="5">
    <location>
        <begin position="349"/>
        <end position="358"/>
    </location>
</feature>
<keyword evidence="3 4" id="KW-0238">DNA-binding</keyword>
<dbReference type="SUPFAM" id="SSF52540">
    <property type="entry name" value="P-loop containing nucleoside triphosphate hydrolases"/>
    <property type="match status" value="1"/>
</dbReference>
<dbReference type="Pfam" id="PF00488">
    <property type="entry name" value="MutS_V"/>
    <property type="match status" value="1"/>
</dbReference>
<keyword evidence="4" id="KW-0234">DNA repair</keyword>
<dbReference type="InterPro" id="IPR007696">
    <property type="entry name" value="DNA_mismatch_repair_MutS_core"/>
</dbReference>
<evidence type="ECO:0000259" key="6">
    <source>
        <dbReference type="SMART" id="SM00533"/>
    </source>
</evidence>
<dbReference type="PIRSF" id="PIRSF037677">
    <property type="entry name" value="DNA_mis_repair_Msh6"/>
    <property type="match status" value="1"/>
</dbReference>
<evidence type="ECO:0000256" key="2">
    <source>
        <dbReference type="ARBA" id="ARBA00022840"/>
    </source>
</evidence>
<dbReference type="AlphaFoldDB" id="A0A7G2CCV0"/>
<feature type="compositionally biased region" description="Polar residues" evidence="5">
    <location>
        <begin position="314"/>
        <end position="327"/>
    </location>
</feature>
<dbReference type="GO" id="GO:0006298">
    <property type="term" value="P:mismatch repair"/>
    <property type="evidence" value="ECO:0007669"/>
    <property type="project" value="InterPro"/>
</dbReference>
<dbReference type="InterPro" id="IPR007860">
    <property type="entry name" value="DNA_mmatch_repair_MutS_con_dom"/>
</dbReference>